<evidence type="ECO:0000256" key="3">
    <source>
        <dbReference type="ARBA" id="ARBA00022692"/>
    </source>
</evidence>
<evidence type="ECO:0000313" key="10">
    <source>
        <dbReference type="Proteomes" id="UP001237823"/>
    </source>
</evidence>
<keyword evidence="3 7" id="KW-0812">Transmembrane</keyword>
<dbReference type="Proteomes" id="UP001237823">
    <property type="component" value="Unassembled WGS sequence"/>
</dbReference>
<comment type="similarity">
    <text evidence="2">Belongs to the GtrA family.</text>
</comment>
<feature type="region of interest" description="Disordered" evidence="6">
    <location>
        <begin position="143"/>
        <end position="183"/>
    </location>
</feature>
<keyword evidence="4 7" id="KW-1133">Transmembrane helix</keyword>
<evidence type="ECO:0000256" key="4">
    <source>
        <dbReference type="ARBA" id="ARBA00022989"/>
    </source>
</evidence>
<dbReference type="EMBL" id="JAUCML010000001">
    <property type="protein sequence ID" value="MDM7883879.1"/>
    <property type="molecule type" value="Genomic_DNA"/>
</dbReference>
<evidence type="ECO:0000259" key="8">
    <source>
        <dbReference type="Pfam" id="PF04138"/>
    </source>
</evidence>
<evidence type="ECO:0000313" key="9">
    <source>
        <dbReference type="EMBL" id="MDM7883879.1"/>
    </source>
</evidence>
<proteinExistence type="inferred from homology"/>
<feature type="compositionally biased region" description="Low complexity" evidence="6">
    <location>
        <begin position="152"/>
        <end position="172"/>
    </location>
</feature>
<evidence type="ECO:0000256" key="5">
    <source>
        <dbReference type="ARBA" id="ARBA00023136"/>
    </source>
</evidence>
<keyword evidence="5 7" id="KW-0472">Membrane</keyword>
<evidence type="ECO:0000256" key="2">
    <source>
        <dbReference type="ARBA" id="ARBA00009399"/>
    </source>
</evidence>
<dbReference type="PANTHER" id="PTHR38459">
    <property type="entry name" value="PROPHAGE BACTOPRENOL-LINKED GLUCOSE TRANSLOCASE HOMOLOG"/>
    <property type="match status" value="1"/>
</dbReference>
<feature type="transmembrane region" description="Helical" evidence="7">
    <location>
        <begin position="44"/>
        <end position="61"/>
    </location>
</feature>
<gene>
    <name evidence="9" type="ORF">QUG92_02065</name>
</gene>
<name>A0ABT7T3D3_9MICO</name>
<accession>A0ABT7T3D3</accession>
<protein>
    <submittedName>
        <fullName evidence="9">GtrA family protein</fullName>
    </submittedName>
</protein>
<organism evidence="9 10">
    <name type="scientific">Curtobacterium citri</name>
    <dbReference type="NCBI Taxonomy" id="3055139"/>
    <lineage>
        <taxon>Bacteria</taxon>
        <taxon>Bacillati</taxon>
        <taxon>Actinomycetota</taxon>
        <taxon>Actinomycetes</taxon>
        <taxon>Micrococcales</taxon>
        <taxon>Microbacteriaceae</taxon>
        <taxon>Curtobacterium</taxon>
    </lineage>
</organism>
<reference evidence="9 10" key="1">
    <citation type="submission" date="2023-06" db="EMBL/GenBank/DDBJ databases">
        <authorList>
            <person name="Feng G."/>
            <person name="Li J."/>
            <person name="Zhu H."/>
        </authorList>
    </citation>
    <scope>NUCLEOTIDE SEQUENCE [LARGE SCALE GENOMIC DNA]</scope>
    <source>
        <strain evidence="9 10">RHCKG23</strain>
    </source>
</reference>
<feature type="domain" description="GtrA/DPMS transmembrane" evidence="8">
    <location>
        <begin position="10"/>
        <end position="136"/>
    </location>
</feature>
<evidence type="ECO:0000256" key="1">
    <source>
        <dbReference type="ARBA" id="ARBA00004141"/>
    </source>
</evidence>
<feature type="transmembrane region" description="Helical" evidence="7">
    <location>
        <begin position="12"/>
        <end position="32"/>
    </location>
</feature>
<feature type="transmembrane region" description="Helical" evidence="7">
    <location>
        <begin position="82"/>
        <end position="102"/>
    </location>
</feature>
<feature type="transmembrane region" description="Helical" evidence="7">
    <location>
        <begin position="114"/>
        <end position="131"/>
    </location>
</feature>
<keyword evidence="10" id="KW-1185">Reference proteome</keyword>
<sequence>MRRLIAQLARFGVVGAVGFVVDFTVFNLLRATVLNPDEVHSGPFWAKVVSTVVAILVNWIGNRYWTFRDQRRAVAAREGVEFVIVSLGGMVISLGCLAVSHYVLGFTSALADNVSGNVIGLGLGTAFRFWLYKTWVYHPERGGRRTADETTDAPTAGTPTTGTSTTGSRPAAVRSVDGDLAGR</sequence>
<evidence type="ECO:0000256" key="6">
    <source>
        <dbReference type="SAM" id="MobiDB-lite"/>
    </source>
</evidence>
<dbReference type="RefSeq" id="WP_289457492.1">
    <property type="nucleotide sequence ID" value="NZ_JAUCML010000001.1"/>
</dbReference>
<comment type="subcellular location">
    <subcellularLocation>
        <location evidence="1">Membrane</location>
        <topology evidence="1">Multi-pass membrane protein</topology>
    </subcellularLocation>
</comment>
<evidence type="ECO:0000256" key="7">
    <source>
        <dbReference type="SAM" id="Phobius"/>
    </source>
</evidence>
<comment type="caution">
    <text evidence="9">The sequence shown here is derived from an EMBL/GenBank/DDBJ whole genome shotgun (WGS) entry which is preliminary data.</text>
</comment>
<dbReference type="Pfam" id="PF04138">
    <property type="entry name" value="GtrA_DPMS_TM"/>
    <property type="match status" value="1"/>
</dbReference>
<dbReference type="PANTHER" id="PTHR38459:SF1">
    <property type="entry name" value="PROPHAGE BACTOPRENOL-LINKED GLUCOSE TRANSLOCASE HOMOLOG"/>
    <property type="match status" value="1"/>
</dbReference>
<dbReference type="InterPro" id="IPR007267">
    <property type="entry name" value="GtrA_DPMS_TM"/>
</dbReference>
<dbReference type="InterPro" id="IPR051401">
    <property type="entry name" value="GtrA_CellWall_Glycosyl"/>
</dbReference>